<name>A0A9P8LME6_9EUKA</name>
<evidence type="ECO:0000313" key="1">
    <source>
        <dbReference type="EMBL" id="KAH0570843.1"/>
    </source>
</evidence>
<comment type="caution">
    <text evidence="1">The sequence shown here is derived from an EMBL/GenBank/DDBJ whole genome shotgun (WGS) entry which is preliminary data.</text>
</comment>
<sequence length="106" mass="12509">MWQLCDSRLWVREIGCIICMLDGVCLKLKTIFTRWMLVCKYCPAQAKFSIISVACAWKDKRQAEEKQTPQNARDKESTRTFSPLAECKRRAMKYYRIELSQLFSLC</sequence>
<organism evidence="1 2">
    <name type="scientific">Spironucleus salmonicida</name>
    <dbReference type="NCBI Taxonomy" id="348837"/>
    <lineage>
        <taxon>Eukaryota</taxon>
        <taxon>Metamonada</taxon>
        <taxon>Diplomonadida</taxon>
        <taxon>Hexamitidae</taxon>
        <taxon>Hexamitinae</taxon>
        <taxon>Spironucleus</taxon>
    </lineage>
</organism>
<reference evidence="1 2" key="1">
    <citation type="journal article" date="2014" name="PLoS Genet.">
        <title>The Genome of Spironucleus salmonicida Highlights a Fish Pathogen Adapted to Fluctuating Environments.</title>
        <authorList>
            <person name="Xu F."/>
            <person name="Jerlstrom-Hultqvist J."/>
            <person name="Einarsson E."/>
            <person name="Astvaldsson A."/>
            <person name="Svard S.G."/>
            <person name="Andersson J.O."/>
        </authorList>
    </citation>
    <scope>NUCLEOTIDE SEQUENCE [LARGE SCALE GENOMIC DNA]</scope>
    <source>
        <strain evidence="1 2">ATCC 50377</strain>
    </source>
</reference>
<dbReference type="KEGG" id="ssao:94301158"/>
<dbReference type="Proteomes" id="UP000018208">
    <property type="component" value="Unassembled WGS sequence"/>
</dbReference>
<accession>A0A9P8LME6</accession>
<proteinExistence type="predicted"/>
<keyword evidence="2" id="KW-1185">Reference proteome</keyword>
<dbReference type="GeneID" id="94301158"/>
<evidence type="ECO:0000313" key="2">
    <source>
        <dbReference type="Proteomes" id="UP000018208"/>
    </source>
</evidence>
<dbReference type="EMBL" id="AUWU02000007">
    <property type="protein sequence ID" value="KAH0570843.1"/>
    <property type="molecule type" value="Genomic_DNA"/>
</dbReference>
<protein>
    <submittedName>
        <fullName evidence="1">Uncharacterized protein</fullName>
    </submittedName>
</protein>
<dbReference type="AlphaFoldDB" id="A0A9P8LME6"/>
<gene>
    <name evidence="1" type="ORF">SS50377_27135</name>
</gene>
<dbReference type="RefSeq" id="XP_067761616.1">
    <property type="nucleotide sequence ID" value="XM_067910929.1"/>
</dbReference>